<name>A0A9W8TLX8_9PEZI</name>
<sequence>MKFSVAVTAGLLTAVLAHPEALSRRELQRRSAISRRCEGATANFNRKRMAKRWAGAGNTTYQIQAEAPYYDSIQNDTCVLAPIVTQGPYVWPRSQTLRQDMSENQAGVPLWMDIGVINVNTCEPLPDVLINLWHCNATGSYSSFTGLSPNTPFPQLLEQLGIDIDEFVIGETDLHTDNTTFLRGMWPSNADGILEMKTTFPGFYVERSLHIHVQAYTDWTIHDNGTVSSGNIVSTGQFFFDEEISAQIMALEPYVSHVEVERTLNSVDGIFIQESNGYSPVFSVIPADGQDYNNGVIGYITIGVDPTANGIDDSLPAGTPPDE</sequence>
<dbReference type="InterPro" id="IPR015889">
    <property type="entry name" value="Intradiol_dOase_core"/>
</dbReference>
<dbReference type="CDD" id="cd03457">
    <property type="entry name" value="intradiol_dioxygenase_like"/>
    <property type="match status" value="1"/>
</dbReference>
<feature type="chain" id="PRO_5040776765" description="Intradiol ring-cleavage dioxygenases domain-containing protein" evidence="1">
    <location>
        <begin position="18"/>
        <end position="323"/>
    </location>
</feature>
<dbReference type="VEuPathDB" id="FungiDB:F4678DRAFT_433249"/>
<evidence type="ECO:0000313" key="3">
    <source>
        <dbReference type="Proteomes" id="UP001148614"/>
    </source>
</evidence>
<evidence type="ECO:0000256" key="1">
    <source>
        <dbReference type="SAM" id="SignalP"/>
    </source>
</evidence>
<comment type="caution">
    <text evidence="2">The sequence shown here is derived from an EMBL/GenBank/DDBJ whole genome shotgun (WGS) entry which is preliminary data.</text>
</comment>
<dbReference type="PANTHER" id="PTHR34315">
    <property type="match status" value="1"/>
</dbReference>
<protein>
    <recommendedName>
        <fullName evidence="4">Intradiol ring-cleavage dioxygenases domain-containing protein</fullName>
    </recommendedName>
</protein>
<evidence type="ECO:0000313" key="2">
    <source>
        <dbReference type="EMBL" id="KAJ3567764.1"/>
    </source>
</evidence>
<accession>A0A9W8TLX8</accession>
<evidence type="ECO:0008006" key="4">
    <source>
        <dbReference type="Google" id="ProtNLM"/>
    </source>
</evidence>
<dbReference type="GO" id="GO:0005506">
    <property type="term" value="F:iron ion binding"/>
    <property type="evidence" value="ECO:0007669"/>
    <property type="project" value="InterPro"/>
</dbReference>
<organism evidence="2 3">
    <name type="scientific">Xylaria arbuscula</name>
    <dbReference type="NCBI Taxonomy" id="114810"/>
    <lineage>
        <taxon>Eukaryota</taxon>
        <taxon>Fungi</taxon>
        <taxon>Dikarya</taxon>
        <taxon>Ascomycota</taxon>
        <taxon>Pezizomycotina</taxon>
        <taxon>Sordariomycetes</taxon>
        <taxon>Xylariomycetidae</taxon>
        <taxon>Xylariales</taxon>
        <taxon>Xylariaceae</taxon>
        <taxon>Xylaria</taxon>
    </lineage>
</organism>
<keyword evidence="3" id="KW-1185">Reference proteome</keyword>
<proteinExistence type="predicted"/>
<dbReference type="Proteomes" id="UP001148614">
    <property type="component" value="Unassembled WGS sequence"/>
</dbReference>
<dbReference type="Gene3D" id="2.60.130.10">
    <property type="entry name" value="Aromatic compound dioxygenase"/>
    <property type="match status" value="1"/>
</dbReference>
<feature type="signal peptide" evidence="1">
    <location>
        <begin position="1"/>
        <end position="17"/>
    </location>
</feature>
<keyword evidence="1" id="KW-0732">Signal</keyword>
<gene>
    <name evidence="2" type="ORF">NPX13_g6657</name>
</gene>
<dbReference type="PANTHER" id="PTHR34315:SF4">
    <property type="entry name" value="INTRADIOL RING-CLEAVAGE DIOXYGENASES DOMAIN-CONTAINING PROTEIN"/>
    <property type="match status" value="1"/>
</dbReference>
<reference evidence="2" key="1">
    <citation type="submission" date="2022-07" db="EMBL/GenBank/DDBJ databases">
        <title>Genome Sequence of Xylaria arbuscula.</title>
        <authorList>
            <person name="Buettner E."/>
        </authorList>
    </citation>
    <scope>NUCLEOTIDE SEQUENCE</scope>
    <source>
        <strain evidence="2">VT107</strain>
    </source>
</reference>
<dbReference type="GO" id="GO:0016702">
    <property type="term" value="F:oxidoreductase activity, acting on single donors with incorporation of molecular oxygen, incorporation of two atoms of oxygen"/>
    <property type="evidence" value="ECO:0007669"/>
    <property type="project" value="InterPro"/>
</dbReference>
<dbReference type="EMBL" id="JANPWZ010001205">
    <property type="protein sequence ID" value="KAJ3567764.1"/>
    <property type="molecule type" value="Genomic_DNA"/>
</dbReference>
<dbReference type="SUPFAM" id="SSF49482">
    <property type="entry name" value="Aromatic compound dioxygenase"/>
    <property type="match status" value="1"/>
</dbReference>
<dbReference type="AlphaFoldDB" id="A0A9W8TLX8"/>